<accession>K1QGW3</accession>
<feature type="signal peptide" evidence="4">
    <location>
        <begin position="1"/>
        <end position="15"/>
    </location>
</feature>
<dbReference type="InParanoid" id="K1QGW3"/>
<dbReference type="SUPFAM" id="SSF57850">
    <property type="entry name" value="RING/U-box"/>
    <property type="match status" value="1"/>
</dbReference>
<protein>
    <submittedName>
        <fullName evidence="5">Baculoviral IAP repeat-containing protein 3</fullName>
    </submittedName>
</protein>
<name>K1QGW3_MAGGI</name>
<dbReference type="GO" id="GO:0008270">
    <property type="term" value="F:zinc ion binding"/>
    <property type="evidence" value="ECO:0007669"/>
    <property type="project" value="UniProtKB-KW"/>
</dbReference>
<dbReference type="InterPro" id="IPR011029">
    <property type="entry name" value="DEATH-like_dom_sf"/>
</dbReference>
<evidence type="ECO:0000256" key="4">
    <source>
        <dbReference type="SAM" id="SignalP"/>
    </source>
</evidence>
<reference evidence="5" key="1">
    <citation type="journal article" date="2012" name="Nature">
        <title>The oyster genome reveals stress adaptation and complexity of shell formation.</title>
        <authorList>
            <person name="Zhang G."/>
            <person name="Fang X."/>
            <person name="Guo X."/>
            <person name="Li L."/>
            <person name="Luo R."/>
            <person name="Xu F."/>
            <person name="Yang P."/>
            <person name="Zhang L."/>
            <person name="Wang X."/>
            <person name="Qi H."/>
            <person name="Xiong Z."/>
            <person name="Que H."/>
            <person name="Xie Y."/>
            <person name="Holland P.W."/>
            <person name="Paps J."/>
            <person name="Zhu Y."/>
            <person name="Wu F."/>
            <person name="Chen Y."/>
            <person name="Wang J."/>
            <person name="Peng C."/>
            <person name="Meng J."/>
            <person name="Yang L."/>
            <person name="Liu J."/>
            <person name="Wen B."/>
            <person name="Zhang N."/>
            <person name="Huang Z."/>
            <person name="Zhu Q."/>
            <person name="Feng Y."/>
            <person name="Mount A."/>
            <person name="Hedgecock D."/>
            <person name="Xu Z."/>
            <person name="Liu Y."/>
            <person name="Domazet-Loso T."/>
            <person name="Du Y."/>
            <person name="Sun X."/>
            <person name="Zhang S."/>
            <person name="Liu B."/>
            <person name="Cheng P."/>
            <person name="Jiang X."/>
            <person name="Li J."/>
            <person name="Fan D."/>
            <person name="Wang W."/>
            <person name="Fu W."/>
            <person name="Wang T."/>
            <person name="Wang B."/>
            <person name="Zhang J."/>
            <person name="Peng Z."/>
            <person name="Li Y."/>
            <person name="Li N."/>
            <person name="Wang J."/>
            <person name="Chen M."/>
            <person name="He Y."/>
            <person name="Tan F."/>
            <person name="Song X."/>
            <person name="Zheng Q."/>
            <person name="Huang R."/>
            <person name="Yang H."/>
            <person name="Du X."/>
            <person name="Chen L."/>
            <person name="Yang M."/>
            <person name="Gaffney P.M."/>
            <person name="Wang S."/>
            <person name="Luo L."/>
            <person name="She Z."/>
            <person name="Ming Y."/>
            <person name="Huang W."/>
            <person name="Zhang S."/>
            <person name="Huang B."/>
            <person name="Zhang Y."/>
            <person name="Qu T."/>
            <person name="Ni P."/>
            <person name="Miao G."/>
            <person name="Wang J."/>
            <person name="Wang Q."/>
            <person name="Steinberg C.E."/>
            <person name="Wang H."/>
            <person name="Li N."/>
            <person name="Qian L."/>
            <person name="Zhang G."/>
            <person name="Li Y."/>
            <person name="Yang H."/>
            <person name="Liu X."/>
            <person name="Wang J."/>
            <person name="Yin Y."/>
            <person name="Wang J."/>
        </authorList>
    </citation>
    <scope>NUCLEOTIDE SEQUENCE [LARGE SCALE GENOMIC DNA]</scope>
    <source>
        <strain evidence="5">05x7-T-G4-1.051#20</strain>
    </source>
</reference>
<organism evidence="5">
    <name type="scientific">Magallana gigas</name>
    <name type="common">Pacific oyster</name>
    <name type="synonym">Crassostrea gigas</name>
    <dbReference type="NCBI Taxonomy" id="29159"/>
    <lineage>
        <taxon>Eukaryota</taxon>
        <taxon>Metazoa</taxon>
        <taxon>Spiralia</taxon>
        <taxon>Lophotrochozoa</taxon>
        <taxon>Mollusca</taxon>
        <taxon>Bivalvia</taxon>
        <taxon>Autobranchia</taxon>
        <taxon>Pteriomorphia</taxon>
        <taxon>Ostreida</taxon>
        <taxon>Ostreoidea</taxon>
        <taxon>Ostreidae</taxon>
        <taxon>Magallana</taxon>
    </lineage>
</organism>
<dbReference type="Pfam" id="PF13920">
    <property type="entry name" value="zf-C3HC4_3"/>
    <property type="match status" value="1"/>
</dbReference>
<keyword evidence="1" id="KW-0479">Metal-binding</keyword>
<keyword evidence="4" id="KW-0732">Signal</keyword>
<proteinExistence type="predicted"/>
<feature type="compositionally biased region" description="Basic and acidic residues" evidence="3">
    <location>
        <begin position="36"/>
        <end position="47"/>
    </location>
</feature>
<keyword evidence="1" id="KW-0863">Zinc-finger</keyword>
<dbReference type="InterPro" id="IPR001841">
    <property type="entry name" value="Znf_RING"/>
</dbReference>
<sequence length="159" mass="18081">MSFTLSFLLLVIDLSEDPKAPLHVHHTRSKTVTLDPQRESGQRGQDRVKLENQRLWEERRCKICGGGETAVLFDPCGHMCACVDCSAVQRHCPLCGQFIGHHHRTEKNLIEVTNRRFRKQPHPGEPIVRPVNGRPILQVHRVSTEENAAMIYNVTSQSL</sequence>
<dbReference type="EMBL" id="JH817193">
    <property type="protein sequence ID" value="EKC20866.1"/>
    <property type="molecule type" value="Genomic_DNA"/>
</dbReference>
<evidence type="ECO:0000313" key="5">
    <source>
        <dbReference type="EMBL" id="EKC20866.1"/>
    </source>
</evidence>
<keyword evidence="2" id="KW-0862">Zinc</keyword>
<evidence type="ECO:0000256" key="1">
    <source>
        <dbReference type="ARBA" id="ARBA00022771"/>
    </source>
</evidence>
<dbReference type="Gene3D" id="1.10.533.10">
    <property type="entry name" value="Death Domain, Fas"/>
    <property type="match status" value="1"/>
</dbReference>
<dbReference type="AlphaFoldDB" id="K1QGW3"/>
<gene>
    <name evidence="5" type="ORF">CGI_10005131</name>
</gene>
<evidence type="ECO:0000256" key="2">
    <source>
        <dbReference type="ARBA" id="ARBA00022833"/>
    </source>
</evidence>
<evidence type="ECO:0000256" key="3">
    <source>
        <dbReference type="SAM" id="MobiDB-lite"/>
    </source>
</evidence>
<dbReference type="Gene3D" id="1.10.1170.10">
    <property type="entry name" value="Inhibitor Of Apoptosis Protein (2mihbC-IAP-1), Chain A"/>
    <property type="match status" value="1"/>
</dbReference>
<feature type="region of interest" description="Disordered" evidence="3">
    <location>
        <begin position="26"/>
        <end position="47"/>
    </location>
</feature>
<dbReference type="HOGENOM" id="CLU_1662507_0_0_1"/>
<feature type="chain" id="PRO_5043926657" evidence="4">
    <location>
        <begin position="16"/>
        <end position="159"/>
    </location>
</feature>
<dbReference type="PROSITE" id="PS50089">
    <property type="entry name" value="ZF_RING_2"/>
    <property type="match status" value="1"/>
</dbReference>